<accession>A0ACC4BZ49</accession>
<sequence>MAGSSSHPIRNICVFGGSSPGKEKEFLESANHLGRVLAERKIHLVLWGREPWVNGGVSMAALMGGSQVLGVVPKALAQGDLIGKTIGEEVRVPTMSDRMNTMFNHADAFIALPGGLGTLEEIFHISSWAQLHIHHKPIGLLNVNGFYDKLLSFLDHAVEQEFLTSSARQIIISAATAEQLIDQLQSFIPVIDPSMSRLNWSTTESRKKLKLDLSLSL</sequence>
<dbReference type="Proteomes" id="UP000309997">
    <property type="component" value="Unassembled WGS sequence"/>
</dbReference>
<organism evidence="1 2">
    <name type="scientific">Populus alba</name>
    <name type="common">White poplar</name>
    <dbReference type="NCBI Taxonomy" id="43335"/>
    <lineage>
        <taxon>Eukaryota</taxon>
        <taxon>Viridiplantae</taxon>
        <taxon>Streptophyta</taxon>
        <taxon>Embryophyta</taxon>
        <taxon>Tracheophyta</taxon>
        <taxon>Spermatophyta</taxon>
        <taxon>Magnoliopsida</taxon>
        <taxon>eudicotyledons</taxon>
        <taxon>Gunneridae</taxon>
        <taxon>Pentapetalae</taxon>
        <taxon>rosids</taxon>
        <taxon>fabids</taxon>
        <taxon>Malpighiales</taxon>
        <taxon>Salicaceae</taxon>
        <taxon>Saliceae</taxon>
        <taxon>Populus</taxon>
    </lineage>
</organism>
<gene>
    <name evidence="1" type="ORF">D5086_017310</name>
</gene>
<proteinExistence type="predicted"/>
<comment type="caution">
    <text evidence="1">The sequence shown here is derived from an EMBL/GenBank/DDBJ whole genome shotgun (WGS) entry which is preliminary data.</text>
</comment>
<reference evidence="1 2" key="1">
    <citation type="journal article" date="2024" name="Plant Biotechnol. J.">
        <title>Genome and CRISPR/Cas9 system of a widespread forest tree (Populus alba) in the world.</title>
        <authorList>
            <person name="Liu Y.J."/>
            <person name="Jiang P.F."/>
            <person name="Han X.M."/>
            <person name="Li X.Y."/>
            <person name="Wang H.M."/>
            <person name="Wang Y.J."/>
            <person name="Wang X.X."/>
            <person name="Zeng Q.Y."/>
        </authorList>
    </citation>
    <scope>NUCLEOTIDE SEQUENCE [LARGE SCALE GENOMIC DNA]</scope>
    <source>
        <strain evidence="2">cv. PAL-ZL1</strain>
    </source>
</reference>
<name>A0ACC4BZ49_POPAL</name>
<dbReference type="EMBL" id="RCHU02000008">
    <property type="protein sequence ID" value="KAL3582978.1"/>
    <property type="molecule type" value="Genomic_DNA"/>
</dbReference>
<evidence type="ECO:0000313" key="1">
    <source>
        <dbReference type="EMBL" id="KAL3582978.1"/>
    </source>
</evidence>
<keyword evidence="2" id="KW-1185">Reference proteome</keyword>
<evidence type="ECO:0000313" key="2">
    <source>
        <dbReference type="Proteomes" id="UP000309997"/>
    </source>
</evidence>
<protein>
    <submittedName>
        <fullName evidence="1">Uncharacterized protein</fullName>
    </submittedName>
</protein>